<organism evidence="1 2">
    <name type="scientific">Thalassomonas viridans</name>
    <dbReference type="NCBI Taxonomy" id="137584"/>
    <lineage>
        <taxon>Bacteria</taxon>
        <taxon>Pseudomonadati</taxon>
        <taxon>Pseudomonadota</taxon>
        <taxon>Gammaproteobacteria</taxon>
        <taxon>Alteromonadales</taxon>
        <taxon>Colwelliaceae</taxon>
        <taxon>Thalassomonas</taxon>
    </lineage>
</organism>
<protein>
    <submittedName>
        <fullName evidence="1">Uncharacterized protein</fullName>
    </submittedName>
</protein>
<reference evidence="1 2" key="2">
    <citation type="journal article" date="2022" name="Mar. Drugs">
        <title>Bioassay-Guided Fractionation Leads to the Detection of Cholic Acid Generated by the Rare Thalassomonas sp.</title>
        <authorList>
            <person name="Pheiffer F."/>
            <person name="Schneider Y.K."/>
            <person name="Hansen E.H."/>
            <person name="Andersen J.H."/>
            <person name="Isaksson J."/>
            <person name="Busche T."/>
            <person name="R C."/>
            <person name="Kalinowski J."/>
            <person name="Zyl L.V."/>
            <person name="Trindade M."/>
        </authorList>
    </citation>
    <scope>NUCLEOTIDE SEQUENCE [LARGE SCALE GENOMIC DNA]</scope>
    <source>
        <strain evidence="1 2">XOM25</strain>
    </source>
</reference>
<dbReference type="Proteomes" id="UP000032352">
    <property type="component" value="Chromosome"/>
</dbReference>
<reference evidence="1 2" key="1">
    <citation type="journal article" date="2015" name="Genome Announc.">
        <title>Draft Genome Sequences of Marine Isolates of Thalassomonas viridans and Thalassomonas actiniarum.</title>
        <authorList>
            <person name="Olonade I."/>
            <person name="van Zyl L.J."/>
            <person name="Trindade M."/>
        </authorList>
    </citation>
    <scope>NUCLEOTIDE SEQUENCE [LARGE SCALE GENOMIC DNA]</scope>
    <source>
        <strain evidence="1 2">XOM25</strain>
    </source>
</reference>
<evidence type="ECO:0000313" key="1">
    <source>
        <dbReference type="EMBL" id="WDE07827.1"/>
    </source>
</evidence>
<sequence>MSEVEFIIYKLLAREVELPEFEQWVYSEACLENMLSADEYLDLISLNYKTPSSLYEAEKILKPHISISKYFEWFISRVLHKIIERPNDVYKYIEQCYDLYCDGFGFLDNLGMGYGLHIPCLPDKYKVNSWDELSIPEQEKLIDSFYPAVLEEAQKVLSWLNTGKIQITGHDGGYQGIEYEDHRSIEEKEPTGYHISKKRKKWWKFWS</sequence>
<dbReference type="AlphaFoldDB" id="A0AAF0C9S5"/>
<keyword evidence="2" id="KW-1185">Reference proteome</keyword>
<proteinExistence type="predicted"/>
<dbReference type="EMBL" id="CP059733">
    <property type="protein sequence ID" value="WDE07827.1"/>
    <property type="molecule type" value="Genomic_DNA"/>
</dbReference>
<dbReference type="KEGG" id="tvd:SG34_013635"/>
<evidence type="ECO:0000313" key="2">
    <source>
        <dbReference type="Proteomes" id="UP000032352"/>
    </source>
</evidence>
<accession>A0AAF0C9S5</accession>
<name>A0AAF0C9S5_9GAMM</name>
<gene>
    <name evidence="1" type="ORF">SG34_013635</name>
</gene>
<dbReference type="RefSeq" id="WP_044841358.1">
    <property type="nucleotide sequence ID" value="NZ_CP059733.1"/>
</dbReference>